<dbReference type="InterPro" id="IPR001296">
    <property type="entry name" value="Glyco_trans_1"/>
</dbReference>
<dbReference type="CDD" id="cd03809">
    <property type="entry name" value="GT4_MtfB-like"/>
    <property type="match status" value="1"/>
</dbReference>
<evidence type="ECO:0000259" key="2">
    <source>
        <dbReference type="Pfam" id="PF00534"/>
    </source>
</evidence>
<dbReference type="Proteomes" id="UP000619457">
    <property type="component" value="Unassembled WGS sequence"/>
</dbReference>
<organism evidence="4 5">
    <name type="scientific">Echinicola pacifica</name>
    <dbReference type="NCBI Taxonomy" id="346377"/>
    <lineage>
        <taxon>Bacteria</taxon>
        <taxon>Pseudomonadati</taxon>
        <taxon>Bacteroidota</taxon>
        <taxon>Cytophagia</taxon>
        <taxon>Cytophagales</taxon>
        <taxon>Cyclobacteriaceae</taxon>
        <taxon>Echinicola</taxon>
    </lineage>
</organism>
<accession>A0A918PK70</accession>
<keyword evidence="5" id="KW-1185">Reference proteome</keyword>
<dbReference type="EMBL" id="BMWX01000001">
    <property type="protein sequence ID" value="GGZ13802.1"/>
    <property type="molecule type" value="Genomic_DNA"/>
</dbReference>
<dbReference type="Gene3D" id="3.40.50.2000">
    <property type="entry name" value="Glycogen Phosphorylase B"/>
    <property type="match status" value="2"/>
</dbReference>
<proteinExistence type="predicted"/>
<reference evidence="4" key="1">
    <citation type="journal article" date="2014" name="Int. J. Syst. Evol. Microbiol.">
        <title>Complete genome sequence of Corynebacterium casei LMG S-19264T (=DSM 44701T), isolated from a smear-ripened cheese.</title>
        <authorList>
            <consortium name="US DOE Joint Genome Institute (JGI-PGF)"/>
            <person name="Walter F."/>
            <person name="Albersmeier A."/>
            <person name="Kalinowski J."/>
            <person name="Ruckert C."/>
        </authorList>
    </citation>
    <scope>NUCLEOTIDE SEQUENCE</scope>
    <source>
        <strain evidence="4">KCTC 12368</strain>
    </source>
</reference>
<evidence type="ECO:0000256" key="1">
    <source>
        <dbReference type="ARBA" id="ARBA00022679"/>
    </source>
</evidence>
<evidence type="ECO:0000313" key="5">
    <source>
        <dbReference type="Proteomes" id="UP000619457"/>
    </source>
</evidence>
<sequence>MKIGFDAKRAYRNFTGLGNYSRFILKSLSENHPSHHYYLYTPKKGPETKEISISCQNANQRTLVPTDLWKLPLMSSAWRSIYQGVKHFDHQLDIYHGLSNEIPLIRNPRTRYIVTVHDLIFCRYPEMLNPIDVQIYKSKMERSCRQAHSVIAISHQTKKDLVDFMGIDESKIKVVYQGFHQNYKKEVSPLRMAEVKMKYQLPDKFLFFVSTIEKRKNVQLILEAMKLRKDWNLPLVIVGKLTAYVKTLRSMVKEYGLEGRVHFLHKVSFEDLPAMYKLAHVFIYPSYFEGFGIPIIEAQSMGTPVITSTSSCFKEAGGEAALYGSPDDPETLIANIEAFSNPLFRQNFIAKGYQNIKRFDESVISQELMEIYEEVLETCPARSVLATTS</sequence>
<dbReference type="Pfam" id="PF13439">
    <property type="entry name" value="Glyco_transf_4"/>
    <property type="match status" value="1"/>
</dbReference>
<feature type="domain" description="Glycosyltransferase subfamily 4-like N-terminal" evidence="3">
    <location>
        <begin position="35"/>
        <end position="178"/>
    </location>
</feature>
<evidence type="ECO:0000313" key="4">
    <source>
        <dbReference type="EMBL" id="GGZ13802.1"/>
    </source>
</evidence>
<dbReference type="GO" id="GO:0016757">
    <property type="term" value="F:glycosyltransferase activity"/>
    <property type="evidence" value="ECO:0007669"/>
    <property type="project" value="InterPro"/>
</dbReference>
<gene>
    <name evidence="4" type="ORF">GCM10007049_02020</name>
</gene>
<keyword evidence="1 4" id="KW-0808">Transferase</keyword>
<dbReference type="Pfam" id="PF00534">
    <property type="entry name" value="Glycos_transf_1"/>
    <property type="match status" value="1"/>
</dbReference>
<dbReference type="GO" id="GO:0009103">
    <property type="term" value="P:lipopolysaccharide biosynthetic process"/>
    <property type="evidence" value="ECO:0007669"/>
    <property type="project" value="TreeGrafter"/>
</dbReference>
<dbReference type="SUPFAM" id="SSF53756">
    <property type="entry name" value="UDP-Glycosyltransferase/glycogen phosphorylase"/>
    <property type="match status" value="1"/>
</dbReference>
<comment type="caution">
    <text evidence="4">The sequence shown here is derived from an EMBL/GenBank/DDBJ whole genome shotgun (WGS) entry which is preliminary data.</text>
</comment>
<feature type="domain" description="Glycosyl transferase family 1" evidence="2">
    <location>
        <begin position="202"/>
        <end position="353"/>
    </location>
</feature>
<reference evidence="4" key="2">
    <citation type="submission" date="2020-09" db="EMBL/GenBank/DDBJ databases">
        <authorList>
            <person name="Sun Q."/>
            <person name="Kim S."/>
        </authorList>
    </citation>
    <scope>NUCLEOTIDE SEQUENCE</scope>
    <source>
        <strain evidence="4">KCTC 12368</strain>
    </source>
</reference>
<dbReference type="PANTHER" id="PTHR46401:SF2">
    <property type="entry name" value="GLYCOSYLTRANSFERASE WBBK-RELATED"/>
    <property type="match status" value="1"/>
</dbReference>
<dbReference type="PANTHER" id="PTHR46401">
    <property type="entry name" value="GLYCOSYLTRANSFERASE WBBK-RELATED"/>
    <property type="match status" value="1"/>
</dbReference>
<name>A0A918PK70_9BACT</name>
<protein>
    <submittedName>
        <fullName evidence="4">Glycosyl transferase family 1</fullName>
    </submittedName>
</protein>
<dbReference type="InterPro" id="IPR028098">
    <property type="entry name" value="Glyco_trans_4-like_N"/>
</dbReference>
<evidence type="ECO:0000259" key="3">
    <source>
        <dbReference type="Pfam" id="PF13439"/>
    </source>
</evidence>
<dbReference type="AlphaFoldDB" id="A0A918PK70"/>